<feature type="transmembrane region" description="Helical" evidence="12">
    <location>
        <begin position="274"/>
        <end position="295"/>
    </location>
</feature>
<keyword evidence="8" id="KW-0653">Protein transport</keyword>
<keyword evidence="10 12" id="KW-0472">Membrane</keyword>
<dbReference type="PANTHER" id="PTHR24221">
    <property type="entry name" value="ATP-BINDING CASSETTE SUB-FAMILY B"/>
    <property type="match status" value="1"/>
</dbReference>
<evidence type="ECO:0000256" key="11">
    <source>
        <dbReference type="ARBA" id="ARBA00043264"/>
    </source>
</evidence>
<dbReference type="InterPro" id="IPR003593">
    <property type="entry name" value="AAA+_ATPase"/>
</dbReference>
<evidence type="ECO:0000313" key="17">
    <source>
        <dbReference type="Proteomes" id="UP000426444"/>
    </source>
</evidence>
<dbReference type="Pfam" id="PF00664">
    <property type="entry name" value="ABC_membrane"/>
    <property type="match status" value="1"/>
</dbReference>
<organism evidence="16 17">
    <name type="scientific">Candidatus Syntrophocurvum alkaliphilum</name>
    <dbReference type="NCBI Taxonomy" id="2293317"/>
    <lineage>
        <taxon>Bacteria</taxon>
        <taxon>Bacillati</taxon>
        <taxon>Bacillota</taxon>
        <taxon>Clostridia</taxon>
        <taxon>Eubacteriales</taxon>
        <taxon>Syntrophomonadaceae</taxon>
        <taxon>Candidatus Syntrophocurvum</taxon>
    </lineage>
</organism>
<dbReference type="Proteomes" id="UP000426444">
    <property type="component" value="Chromosome"/>
</dbReference>
<feature type="transmembrane region" description="Helical" evidence="12">
    <location>
        <begin position="301"/>
        <end position="319"/>
    </location>
</feature>
<dbReference type="SUPFAM" id="SSF52540">
    <property type="entry name" value="P-loop containing nucleoside triphosphate hydrolases"/>
    <property type="match status" value="1"/>
</dbReference>
<keyword evidence="6" id="KW-0378">Hydrolase</keyword>
<keyword evidence="17" id="KW-1185">Reference proteome</keyword>
<evidence type="ECO:0000256" key="3">
    <source>
        <dbReference type="ARBA" id="ARBA00022475"/>
    </source>
</evidence>
<dbReference type="InterPro" id="IPR027417">
    <property type="entry name" value="P-loop_NTPase"/>
</dbReference>
<dbReference type="GO" id="GO:0043213">
    <property type="term" value="P:bacteriocin transport"/>
    <property type="evidence" value="ECO:0007669"/>
    <property type="project" value="UniProtKB-KW"/>
</dbReference>
<evidence type="ECO:0000256" key="12">
    <source>
        <dbReference type="SAM" id="Phobius"/>
    </source>
</evidence>
<keyword evidence="7 16" id="KW-0067">ATP-binding</keyword>
<dbReference type="Pfam" id="PF00005">
    <property type="entry name" value="ABC_tran"/>
    <property type="match status" value="1"/>
</dbReference>
<dbReference type="GO" id="GO:0006508">
    <property type="term" value="P:proteolysis"/>
    <property type="evidence" value="ECO:0007669"/>
    <property type="project" value="InterPro"/>
</dbReference>
<dbReference type="InterPro" id="IPR003439">
    <property type="entry name" value="ABC_transporter-like_ATP-bd"/>
</dbReference>
<dbReference type="GO" id="GO:0034040">
    <property type="term" value="F:ATPase-coupled lipid transmembrane transporter activity"/>
    <property type="evidence" value="ECO:0007669"/>
    <property type="project" value="TreeGrafter"/>
</dbReference>
<evidence type="ECO:0000256" key="9">
    <source>
        <dbReference type="ARBA" id="ARBA00022989"/>
    </source>
</evidence>
<dbReference type="SMART" id="SM00382">
    <property type="entry name" value="AAA"/>
    <property type="match status" value="1"/>
</dbReference>
<feature type="transmembrane region" description="Helical" evidence="12">
    <location>
        <begin position="204"/>
        <end position="221"/>
    </location>
</feature>
<keyword evidence="2" id="KW-0813">Transport</keyword>
<dbReference type="InterPro" id="IPR005074">
    <property type="entry name" value="Peptidase_C39"/>
</dbReference>
<dbReference type="GO" id="GO:0140359">
    <property type="term" value="F:ABC-type transporter activity"/>
    <property type="evidence" value="ECO:0007669"/>
    <property type="project" value="InterPro"/>
</dbReference>
<keyword evidence="9 12" id="KW-1133">Transmembrane helix</keyword>
<evidence type="ECO:0000259" key="13">
    <source>
        <dbReference type="PROSITE" id="PS50893"/>
    </source>
</evidence>
<dbReference type="Gene3D" id="3.40.50.300">
    <property type="entry name" value="P-loop containing nucleotide triphosphate hydrolases"/>
    <property type="match status" value="1"/>
</dbReference>
<name>A0A6I6DAY7_9FIRM</name>
<dbReference type="GO" id="GO:0005886">
    <property type="term" value="C:plasma membrane"/>
    <property type="evidence" value="ECO:0007669"/>
    <property type="project" value="UniProtKB-SubCell"/>
</dbReference>
<protein>
    <submittedName>
        <fullName evidence="16">Bacteriocin/lantibiotic efflux ABC transporter, permease/ATP-binding protein</fullName>
    </submittedName>
</protein>
<dbReference type="EMBL" id="CP046457">
    <property type="protein sequence ID" value="QGT99855.1"/>
    <property type="molecule type" value="Genomic_DNA"/>
</dbReference>
<feature type="transmembrane region" description="Helical" evidence="12">
    <location>
        <begin position="163"/>
        <end position="184"/>
    </location>
</feature>
<keyword evidence="6" id="KW-0788">Thiol protease</keyword>
<dbReference type="NCBIfam" id="TIGR03796">
    <property type="entry name" value="NHLM_micro_ABC1"/>
    <property type="match status" value="1"/>
</dbReference>
<dbReference type="PROSITE" id="PS50990">
    <property type="entry name" value="PEPTIDASE_C39"/>
    <property type="match status" value="1"/>
</dbReference>
<feature type="domain" description="ABC transporter" evidence="13">
    <location>
        <begin position="486"/>
        <end position="719"/>
    </location>
</feature>
<keyword evidence="4 12" id="KW-0812">Transmembrane</keyword>
<dbReference type="AlphaFoldDB" id="A0A6I6DAY7"/>
<dbReference type="PROSITE" id="PS00211">
    <property type="entry name" value="ABC_TRANSPORTER_1"/>
    <property type="match status" value="1"/>
</dbReference>
<gene>
    <name evidence="16" type="ORF">SYNTR_1262</name>
</gene>
<keyword evidence="6" id="KW-0645">Protease</keyword>
<dbReference type="PANTHER" id="PTHR24221:SF654">
    <property type="entry name" value="ATP-BINDING CASSETTE SUB-FAMILY B MEMBER 6"/>
    <property type="match status" value="1"/>
</dbReference>
<dbReference type="InterPro" id="IPR039421">
    <property type="entry name" value="Type_1_exporter"/>
</dbReference>
<dbReference type="GO" id="GO:0008234">
    <property type="term" value="F:cysteine-type peptidase activity"/>
    <property type="evidence" value="ECO:0007669"/>
    <property type="project" value="UniProtKB-KW"/>
</dbReference>
<evidence type="ECO:0000256" key="1">
    <source>
        <dbReference type="ARBA" id="ARBA00004651"/>
    </source>
</evidence>
<dbReference type="InterPro" id="IPR011527">
    <property type="entry name" value="ABC1_TM_dom"/>
</dbReference>
<sequence length="719" mass="80394">MLKKQTINKVPSILQMEAVECGAASLAMILAYYKKYLPLEQLREDCGVTRDGVKASNILKAARRHGLIAKGFRQEPEDLKEMQLPAIIHWNFNHFLVLEGFDKDKVYLNDPASGPKVVSEEEFDLSFTGVILTFEPDSDFKPSGNKPNLLESLSNWLTGSEVAITYLVIVGLLLVIPGLIVPAFSKIFIDDILIAGRENWLKPLLWGMGVVVIIQATLTWLQQHYLLKLETKTAVSNAGKFFWHIFRLPVNFFQQRSEGDISERLKSNDTVAAFLSRELAEVAIGLLTIIFYFIVMLNYSVILALLSLITALISIAYLIYSSKKIETMNKKLLQDQGKVMGFSISGLFIIETLKASASESNYFSKWSGYHDKSINSQQKLGKTQNILIQLPNFLAEFSNVLILFVGGLLIMTGNLTIGALIAFQLLLKVFMEPVNDITQMGMDLKKVQGDINRLEDVFKYNTDENVDREVEVAKEEDAYKKLEGYIELKDLSFAYNPWDPPLIDNFNLTLKPGSRVALVGGSGSGKSTIARLISGIYKPWSGEILFDGINSEKLPRNVIINSMAVVDQDIMLFDGTIRDNLTMWDNTISDFNIIRAAKDACIHDDITMRENAYEHKVSEGGANFSGGQKQRLEIARALAGNPSIIILDEATSALDVHTEKKVDENIRRRGCTCVIVAHRLSTIRDCDEIIVMDKGKIVERGTHDELKDAEGLYAQLISA</sequence>
<dbReference type="CDD" id="cd18569">
    <property type="entry name" value="ABC_6TM_NHLM_bacteriocin"/>
    <property type="match status" value="1"/>
</dbReference>
<keyword evidence="11" id="KW-0080">Bacteriocin transport</keyword>
<evidence type="ECO:0000256" key="7">
    <source>
        <dbReference type="ARBA" id="ARBA00022840"/>
    </source>
</evidence>
<keyword evidence="3" id="KW-1003">Cell membrane</keyword>
<evidence type="ECO:0000256" key="5">
    <source>
        <dbReference type="ARBA" id="ARBA00022741"/>
    </source>
</evidence>
<feature type="transmembrane region" description="Helical" evidence="12">
    <location>
        <begin position="400"/>
        <end position="423"/>
    </location>
</feature>
<dbReference type="FunFam" id="3.40.50.300:FF:000299">
    <property type="entry name" value="ABC transporter ATP-binding protein/permease"/>
    <property type="match status" value="1"/>
</dbReference>
<feature type="domain" description="Peptidase C39" evidence="15">
    <location>
        <begin position="15"/>
        <end position="134"/>
    </location>
</feature>
<evidence type="ECO:0000256" key="4">
    <source>
        <dbReference type="ARBA" id="ARBA00022692"/>
    </source>
</evidence>
<accession>A0A6I6DAY7</accession>
<dbReference type="InterPro" id="IPR017871">
    <property type="entry name" value="ABC_transporter-like_CS"/>
</dbReference>
<dbReference type="GO" id="GO:0005524">
    <property type="term" value="F:ATP binding"/>
    <property type="evidence" value="ECO:0007669"/>
    <property type="project" value="UniProtKB-KW"/>
</dbReference>
<evidence type="ECO:0000256" key="6">
    <source>
        <dbReference type="ARBA" id="ARBA00022807"/>
    </source>
</evidence>
<dbReference type="KEGG" id="salq:SYNTR_1262"/>
<reference evidence="17" key="1">
    <citation type="journal article" date="2019" name="Microbiology">
        <title>Complete Genome Sequence of an Uncultured Bacterium of the Candidate Phylum Bipolaricaulota.</title>
        <authorList>
            <person name="Kadnikov V.V."/>
            <person name="Mardanov A.V."/>
            <person name="Beletsky A.V."/>
            <person name="Frank Y.A."/>
            <person name="Karnachuk O.V."/>
            <person name="Ravin N.V."/>
        </authorList>
    </citation>
    <scope>NUCLEOTIDE SEQUENCE [LARGE SCALE GENOMIC DNA]</scope>
</reference>
<dbReference type="Gene3D" id="1.20.1560.10">
    <property type="entry name" value="ABC transporter type 1, transmembrane domain"/>
    <property type="match status" value="1"/>
</dbReference>
<dbReference type="Pfam" id="PF03412">
    <property type="entry name" value="Peptidase_C39"/>
    <property type="match status" value="1"/>
</dbReference>
<comment type="subcellular location">
    <subcellularLocation>
        <location evidence="1">Cell membrane</location>
        <topology evidence="1">Multi-pass membrane protein</topology>
    </subcellularLocation>
</comment>
<dbReference type="GO" id="GO:0015031">
    <property type="term" value="P:protein transport"/>
    <property type="evidence" value="ECO:0007669"/>
    <property type="project" value="UniProtKB-KW"/>
</dbReference>
<evidence type="ECO:0000256" key="2">
    <source>
        <dbReference type="ARBA" id="ARBA00022448"/>
    </source>
</evidence>
<feature type="domain" description="ABC transmembrane type-1" evidence="14">
    <location>
        <begin position="167"/>
        <end position="446"/>
    </location>
</feature>
<dbReference type="InterPro" id="IPR036640">
    <property type="entry name" value="ABC1_TM_sf"/>
</dbReference>
<evidence type="ECO:0000259" key="15">
    <source>
        <dbReference type="PROSITE" id="PS50990"/>
    </source>
</evidence>
<dbReference type="PROSITE" id="PS50929">
    <property type="entry name" value="ABC_TM1F"/>
    <property type="match status" value="1"/>
</dbReference>
<keyword evidence="5" id="KW-0547">Nucleotide-binding</keyword>
<evidence type="ECO:0000259" key="14">
    <source>
        <dbReference type="PROSITE" id="PS50929"/>
    </source>
</evidence>
<proteinExistence type="predicted"/>
<dbReference type="InterPro" id="IPR022514">
    <property type="entry name" value="NHPM_micro_ABC1"/>
</dbReference>
<dbReference type="GO" id="GO:0016887">
    <property type="term" value="F:ATP hydrolysis activity"/>
    <property type="evidence" value="ECO:0007669"/>
    <property type="project" value="InterPro"/>
</dbReference>
<dbReference type="Gene3D" id="3.90.70.10">
    <property type="entry name" value="Cysteine proteinases"/>
    <property type="match status" value="1"/>
</dbReference>
<dbReference type="PROSITE" id="PS50893">
    <property type="entry name" value="ABC_TRANSPORTER_2"/>
    <property type="match status" value="1"/>
</dbReference>
<evidence type="ECO:0000313" key="16">
    <source>
        <dbReference type="EMBL" id="QGT99855.1"/>
    </source>
</evidence>
<evidence type="ECO:0000256" key="10">
    <source>
        <dbReference type="ARBA" id="ARBA00023136"/>
    </source>
</evidence>
<dbReference type="SUPFAM" id="SSF90123">
    <property type="entry name" value="ABC transporter transmembrane region"/>
    <property type="match status" value="1"/>
</dbReference>
<evidence type="ECO:0000256" key="8">
    <source>
        <dbReference type="ARBA" id="ARBA00022927"/>
    </source>
</evidence>